<evidence type="ECO:0000256" key="5">
    <source>
        <dbReference type="ARBA" id="ARBA00022606"/>
    </source>
</evidence>
<comment type="subcellular location">
    <subcellularLocation>
        <location evidence="2">Cell membrane</location>
        <topology evidence="2">Multi-pass membrane protein</topology>
    </subcellularLocation>
</comment>
<name>A0ABD1DWV0_CULPP</name>
<evidence type="ECO:0000256" key="2">
    <source>
        <dbReference type="ARBA" id="ARBA00004651"/>
    </source>
</evidence>
<evidence type="ECO:0000256" key="4">
    <source>
        <dbReference type="ARBA" id="ARBA00022475"/>
    </source>
</evidence>
<comment type="function">
    <text evidence="1">Plays an olfactory role that is not restricted to pheromone sensitivity.</text>
</comment>
<dbReference type="InterPro" id="IPR002159">
    <property type="entry name" value="CD36_fam"/>
</dbReference>
<keyword evidence="5" id="KW-0716">Sensory transduction</keyword>
<dbReference type="GO" id="GO:0005886">
    <property type="term" value="C:plasma membrane"/>
    <property type="evidence" value="ECO:0007669"/>
    <property type="project" value="UniProtKB-SubCell"/>
</dbReference>
<keyword evidence="6" id="KW-0812">Transmembrane</keyword>
<proteinExistence type="inferred from homology"/>
<keyword evidence="7" id="KW-0552">Olfaction</keyword>
<keyword evidence="10" id="KW-1015">Disulfide bond</keyword>
<organism evidence="14 15">
    <name type="scientific">Culex pipiens pipiens</name>
    <name type="common">Northern house mosquito</name>
    <dbReference type="NCBI Taxonomy" id="38569"/>
    <lineage>
        <taxon>Eukaryota</taxon>
        <taxon>Metazoa</taxon>
        <taxon>Ecdysozoa</taxon>
        <taxon>Arthropoda</taxon>
        <taxon>Hexapoda</taxon>
        <taxon>Insecta</taxon>
        <taxon>Pterygota</taxon>
        <taxon>Neoptera</taxon>
        <taxon>Endopterygota</taxon>
        <taxon>Diptera</taxon>
        <taxon>Nematocera</taxon>
        <taxon>Culicoidea</taxon>
        <taxon>Culicidae</taxon>
        <taxon>Culicinae</taxon>
        <taxon>Culicini</taxon>
        <taxon>Culex</taxon>
        <taxon>Culex</taxon>
    </lineage>
</organism>
<reference evidence="14 15" key="1">
    <citation type="submission" date="2024-05" db="EMBL/GenBank/DDBJ databases">
        <title>Culex pipiens pipiens assembly and annotation.</title>
        <authorList>
            <person name="Alout H."/>
            <person name="Durand T."/>
        </authorList>
    </citation>
    <scope>NUCLEOTIDE SEQUENCE [LARGE SCALE GENOMIC DNA]</scope>
    <source>
        <strain evidence="14">HA-2024</strain>
        <tissue evidence="14">Whole body</tissue>
    </source>
</reference>
<feature type="non-terminal residue" evidence="14">
    <location>
        <position position="197"/>
    </location>
</feature>
<sequence>MDLAPCLGAPLLGSKPHFIDADPKLLEEVAGLEPNREDHDMFINFELISGTPVSAAKRLQFNLEMEPVRDHEVLGNLPNVILPVFWVQEGVSLNKTWTNQLKYQLFLGLKFNATVKWLTIIIGTVGSIGAGIMHYKRSTKSVNVTPVEAVSNGSGRIVSVSSAGKDREAINNSKNLPAVLDGLGERIPKMAPVEQRY</sequence>
<comment type="similarity">
    <text evidence="3">Belongs to the CD36 family.</text>
</comment>
<evidence type="ECO:0000313" key="15">
    <source>
        <dbReference type="Proteomes" id="UP001562425"/>
    </source>
</evidence>
<gene>
    <name evidence="14" type="ORF">pipiens_000873</name>
</gene>
<dbReference type="PANTHER" id="PTHR11923:SF69">
    <property type="entry name" value="SENSORY NEURON MEMBRANE PROTEIN 1"/>
    <property type="match status" value="1"/>
</dbReference>
<evidence type="ECO:0000313" key="14">
    <source>
        <dbReference type="EMBL" id="KAL1403939.1"/>
    </source>
</evidence>
<dbReference type="Proteomes" id="UP001562425">
    <property type="component" value="Unassembled WGS sequence"/>
</dbReference>
<keyword evidence="8" id="KW-1133">Transmembrane helix</keyword>
<evidence type="ECO:0000256" key="6">
    <source>
        <dbReference type="ARBA" id="ARBA00022692"/>
    </source>
</evidence>
<evidence type="ECO:0000256" key="12">
    <source>
        <dbReference type="ARBA" id="ARBA00023180"/>
    </source>
</evidence>
<comment type="caution">
    <text evidence="14">The sequence shown here is derived from an EMBL/GenBank/DDBJ whole genome shotgun (WGS) entry which is preliminary data.</text>
</comment>
<evidence type="ECO:0000256" key="7">
    <source>
        <dbReference type="ARBA" id="ARBA00022725"/>
    </source>
</evidence>
<dbReference type="AlphaFoldDB" id="A0ABD1DWV0"/>
<evidence type="ECO:0000256" key="11">
    <source>
        <dbReference type="ARBA" id="ARBA00023170"/>
    </source>
</evidence>
<evidence type="ECO:0000256" key="13">
    <source>
        <dbReference type="ARBA" id="ARBA00040646"/>
    </source>
</evidence>
<keyword evidence="11" id="KW-0675">Receptor</keyword>
<keyword evidence="12" id="KW-0325">Glycoprotein</keyword>
<evidence type="ECO:0000256" key="9">
    <source>
        <dbReference type="ARBA" id="ARBA00023136"/>
    </source>
</evidence>
<evidence type="ECO:0000256" key="3">
    <source>
        <dbReference type="ARBA" id="ARBA00010532"/>
    </source>
</evidence>
<keyword evidence="4" id="KW-1003">Cell membrane</keyword>
<evidence type="ECO:0000256" key="10">
    <source>
        <dbReference type="ARBA" id="ARBA00023157"/>
    </source>
</evidence>
<keyword evidence="9" id="KW-0472">Membrane</keyword>
<protein>
    <recommendedName>
        <fullName evidence="13">Sensory neuron membrane protein 1</fullName>
    </recommendedName>
</protein>
<dbReference type="EMBL" id="JBEHCU010000993">
    <property type="protein sequence ID" value="KAL1403939.1"/>
    <property type="molecule type" value="Genomic_DNA"/>
</dbReference>
<accession>A0ABD1DWV0</accession>
<dbReference type="PANTHER" id="PTHR11923">
    <property type="entry name" value="SCAVENGER RECEPTOR CLASS B TYPE-1 SR-B1"/>
    <property type="match status" value="1"/>
</dbReference>
<dbReference type="GO" id="GO:0007608">
    <property type="term" value="P:sensory perception of smell"/>
    <property type="evidence" value="ECO:0007669"/>
    <property type="project" value="UniProtKB-KW"/>
</dbReference>
<dbReference type="Pfam" id="PF01130">
    <property type="entry name" value="CD36"/>
    <property type="match status" value="1"/>
</dbReference>
<evidence type="ECO:0000256" key="8">
    <source>
        <dbReference type="ARBA" id="ARBA00022989"/>
    </source>
</evidence>
<evidence type="ECO:0000256" key="1">
    <source>
        <dbReference type="ARBA" id="ARBA00003156"/>
    </source>
</evidence>
<keyword evidence="15" id="KW-1185">Reference proteome</keyword>